<name>A0ABX5KJP8_9BURK</name>
<dbReference type="Gene3D" id="3.90.226.10">
    <property type="entry name" value="2-enoyl-CoA Hydratase, Chain A, domain 1"/>
    <property type="match status" value="1"/>
</dbReference>
<dbReference type="CDD" id="cd06558">
    <property type="entry name" value="crotonase-like"/>
    <property type="match status" value="1"/>
</dbReference>
<evidence type="ECO:0000313" key="2">
    <source>
        <dbReference type="Proteomes" id="UP000245712"/>
    </source>
</evidence>
<dbReference type="RefSeq" id="WP_112173733.1">
    <property type="nucleotide sequence ID" value="NZ_QEOB01000017.1"/>
</dbReference>
<dbReference type="EMBL" id="QEOB01000017">
    <property type="protein sequence ID" value="PVX75678.1"/>
    <property type="molecule type" value="Genomic_DNA"/>
</dbReference>
<dbReference type="PANTHER" id="PTHR43459:SF1">
    <property type="entry name" value="EG:BACN32G11.4 PROTEIN"/>
    <property type="match status" value="1"/>
</dbReference>
<protein>
    <submittedName>
        <fullName evidence="1">Enoyl-CoA hydratase</fullName>
    </submittedName>
</protein>
<evidence type="ECO:0000313" key="1">
    <source>
        <dbReference type="EMBL" id="PVX75678.1"/>
    </source>
</evidence>
<dbReference type="InterPro" id="IPR029045">
    <property type="entry name" value="ClpP/crotonase-like_dom_sf"/>
</dbReference>
<organism evidence="1 2">
    <name type="scientific">Paraburkholderia unamae</name>
    <dbReference type="NCBI Taxonomy" id="219649"/>
    <lineage>
        <taxon>Bacteria</taxon>
        <taxon>Pseudomonadati</taxon>
        <taxon>Pseudomonadota</taxon>
        <taxon>Betaproteobacteria</taxon>
        <taxon>Burkholderiales</taxon>
        <taxon>Burkholderiaceae</taxon>
        <taxon>Paraburkholderia</taxon>
    </lineage>
</organism>
<gene>
    <name evidence="1" type="ORF">C7402_11790</name>
</gene>
<keyword evidence="2" id="KW-1185">Reference proteome</keyword>
<dbReference type="InterPro" id="IPR001753">
    <property type="entry name" value="Enoyl-CoA_hydra/iso"/>
</dbReference>
<sequence>MTTQITYDVAGRVATITLNRPDARNALSPELTGELIRLVRLADSERDVKCILLRGEGAHFCGGGDVKSFHEPLTLPPDERYDVFERRLMVGNRLPQVLLDCSKPIVVATRGSVAGAGVALCLAADFVICGSSSYFLAAHVLIGLSLDCGLSGLLVGAMGVKAAKRLALLGERIDAHEALELGVVTRVVADEELDDKVSELTARLAAGPSVAMAGTKRLLNSAAYPDFSRLLAMEADAVARCAQSTDFGNGVTAMLSRSGAKFD</sequence>
<comment type="caution">
    <text evidence="1">The sequence shown here is derived from an EMBL/GenBank/DDBJ whole genome shotgun (WGS) entry which is preliminary data.</text>
</comment>
<proteinExistence type="predicted"/>
<reference evidence="1 2" key="1">
    <citation type="submission" date="2018-05" db="EMBL/GenBank/DDBJ databases">
        <title>Genomic Encyclopedia of Type Strains, Phase IV (KMG-V): Genome sequencing to study the core and pangenomes of soil and plant-associated prokaryotes.</title>
        <authorList>
            <person name="Whitman W."/>
        </authorList>
    </citation>
    <scope>NUCLEOTIDE SEQUENCE [LARGE SCALE GENOMIC DNA]</scope>
    <source>
        <strain evidence="1 2">SCZa-39</strain>
    </source>
</reference>
<dbReference type="Pfam" id="PF00378">
    <property type="entry name" value="ECH_1"/>
    <property type="match status" value="1"/>
</dbReference>
<dbReference type="PANTHER" id="PTHR43459">
    <property type="entry name" value="ENOYL-COA HYDRATASE"/>
    <property type="match status" value="1"/>
</dbReference>
<accession>A0ABX5KJP8</accession>
<dbReference type="SUPFAM" id="SSF52096">
    <property type="entry name" value="ClpP/crotonase"/>
    <property type="match status" value="1"/>
</dbReference>
<dbReference type="Proteomes" id="UP000245712">
    <property type="component" value="Unassembled WGS sequence"/>
</dbReference>